<comment type="caution">
    <text evidence="1">The sequence shown here is derived from an EMBL/GenBank/DDBJ whole genome shotgun (WGS) entry which is preliminary data.</text>
</comment>
<dbReference type="EMBL" id="AFNW01000137">
    <property type="protein sequence ID" value="EKJ73476.1"/>
    <property type="molecule type" value="Genomic_DNA"/>
</dbReference>
<organism evidence="1 2">
    <name type="scientific">Fusarium pseudograminearum (strain CS3096)</name>
    <name type="common">Wheat and barley crown-rot fungus</name>
    <dbReference type="NCBI Taxonomy" id="1028729"/>
    <lineage>
        <taxon>Eukaryota</taxon>
        <taxon>Fungi</taxon>
        <taxon>Dikarya</taxon>
        <taxon>Ascomycota</taxon>
        <taxon>Pezizomycotina</taxon>
        <taxon>Sordariomycetes</taxon>
        <taxon>Hypocreomycetidae</taxon>
        <taxon>Hypocreales</taxon>
        <taxon>Nectriaceae</taxon>
        <taxon>Fusarium</taxon>
    </lineage>
</organism>
<dbReference type="Proteomes" id="UP000007978">
    <property type="component" value="Chromosome 3"/>
</dbReference>
<reference evidence="1 2" key="1">
    <citation type="journal article" date="2012" name="PLoS Pathog.">
        <title>Comparative pathogenomics reveals horizontally acquired novel virulence genes in fungi infecting cereal hosts.</title>
        <authorList>
            <person name="Gardiner D.M."/>
            <person name="McDonald M.C."/>
            <person name="Covarelli L."/>
            <person name="Solomon P.S."/>
            <person name="Rusu A.G."/>
            <person name="Marshall M."/>
            <person name="Kazan K."/>
            <person name="Chakraborty S."/>
            <person name="McDonald B.A."/>
            <person name="Manners J.M."/>
        </authorList>
    </citation>
    <scope>NUCLEOTIDE SEQUENCE [LARGE SCALE GENOMIC DNA]</scope>
    <source>
        <strain evidence="1 2">CS3096</strain>
    </source>
</reference>
<dbReference type="eggNOG" id="ENOG502RKQX">
    <property type="taxonomic scope" value="Eukaryota"/>
</dbReference>
<sequence>MVESDVVSVWNEVIRNYTCNCYLVHLLAVASLLGNAAAGPCKSSRTLTLSTSTTEDFSSTTSRVTSSIVVDTTLSLTLDTALSSVTEDFSLSTVFDYGSTSTDITLSTSTDDASSSTTNTSTSWTTYAKAVSTTETTSSVETSLSMTEISTTTQEFSTATAEAATTTEATITTSDAPAIEPTFALQVANSAQQSVNGKRPRYKKGSSGNVIYLTVSAALENSYVTGDFHLEASTNRLMVGDMYTAIGAASAAILFAETADDVASRNHLYISCNPLVQLGQKLECVTETAFADT</sequence>
<dbReference type="HOGENOM" id="CLU_082779_0_0_1"/>
<accession>K3UMS5</accession>
<evidence type="ECO:0000313" key="1">
    <source>
        <dbReference type="EMBL" id="EKJ73476.1"/>
    </source>
</evidence>
<proteinExistence type="predicted"/>
<gene>
    <name evidence="1" type="ORF">FPSE_06346</name>
</gene>
<dbReference type="RefSeq" id="XP_009257739.1">
    <property type="nucleotide sequence ID" value="XM_009259464.1"/>
</dbReference>
<protein>
    <submittedName>
        <fullName evidence="1">Uncharacterized protein</fullName>
    </submittedName>
</protein>
<name>K3UMS5_FUSPC</name>
<dbReference type="AlphaFoldDB" id="K3UMS5"/>
<dbReference type="KEGG" id="fpu:FPSE_06346"/>
<dbReference type="GeneID" id="20364964"/>
<evidence type="ECO:0000313" key="2">
    <source>
        <dbReference type="Proteomes" id="UP000007978"/>
    </source>
</evidence>
<dbReference type="OrthoDB" id="5095207at2759"/>
<keyword evidence="2" id="KW-1185">Reference proteome</keyword>